<dbReference type="InterPro" id="IPR006427">
    <property type="entry name" value="Portal_HK97"/>
</dbReference>
<dbReference type="Proteomes" id="UP000050580">
    <property type="component" value="Unassembled WGS sequence"/>
</dbReference>
<evidence type="ECO:0000313" key="2">
    <source>
        <dbReference type="EMBL" id="KKW66929.1"/>
    </source>
</evidence>
<dbReference type="NCBIfam" id="TIGR01537">
    <property type="entry name" value="portal_HK97"/>
    <property type="match status" value="1"/>
</dbReference>
<sequence length="392" mass="43295">MNWLNKLFERRSTNHAPGGDSYWQDFQALRSGPVNPATAQGVSAVFACVAAISETVASLPLHVFKGEDKARQHPLYRVLHDQANPEQTALEFREWMTAQVLLTGNAFARIERGHDGQVTALWPLKDVQVLRLKNGSLAYEYTDSTTGQLVRLLAHEVLHLRHRIGPDGVLGLSPIAVARGVIELAQAEQQMGVETFRNGAKLAGVLEAPGALKAEQRQTIKEAWAAHRSGATPVLDGGMKYNPITQTMEDAEWIEARKFSVIEVCRIFRVPPVLVGAQESANYSNSTEMARQFVTLTLRRWLLMWEQAINAKCLSEAARRTYFVEHSVEGLLRGDSTTRAAFYSSGIASGWMLKSEARALENLPTIEGIDESPALETQVATPQPYPSKQVPA</sequence>
<evidence type="ECO:0000256" key="1">
    <source>
        <dbReference type="SAM" id="MobiDB-lite"/>
    </source>
</evidence>
<dbReference type="STRING" id="1610491.AAV94_12690"/>
<dbReference type="InterPro" id="IPR006944">
    <property type="entry name" value="Phage/GTA_portal"/>
</dbReference>
<comment type="caution">
    <text evidence="2">The sequence shown here is derived from an EMBL/GenBank/DDBJ whole genome shotgun (WGS) entry which is preliminary data.</text>
</comment>
<keyword evidence="3" id="KW-1185">Reference proteome</keyword>
<protein>
    <submittedName>
        <fullName evidence="2">Nucleoid-structuring protein H-NS</fullName>
    </submittedName>
</protein>
<name>A0A0U1PWN5_9BURK</name>
<dbReference type="Gene3D" id="1.20.1270.210">
    <property type="match status" value="1"/>
</dbReference>
<evidence type="ECO:0000313" key="3">
    <source>
        <dbReference type="Proteomes" id="UP000050580"/>
    </source>
</evidence>
<dbReference type="AlphaFoldDB" id="A0A0U1PWN5"/>
<organism evidence="2 3">
    <name type="scientific">Lampropedia cohaerens</name>
    <dbReference type="NCBI Taxonomy" id="1610491"/>
    <lineage>
        <taxon>Bacteria</taxon>
        <taxon>Pseudomonadati</taxon>
        <taxon>Pseudomonadota</taxon>
        <taxon>Betaproteobacteria</taxon>
        <taxon>Burkholderiales</taxon>
        <taxon>Comamonadaceae</taxon>
        <taxon>Lampropedia</taxon>
    </lineage>
</organism>
<feature type="region of interest" description="Disordered" evidence="1">
    <location>
        <begin position="371"/>
        <end position="392"/>
    </location>
</feature>
<dbReference type="EMBL" id="LBNQ01000040">
    <property type="protein sequence ID" value="KKW66929.1"/>
    <property type="molecule type" value="Genomic_DNA"/>
</dbReference>
<accession>A0A0U1PWN5</accession>
<dbReference type="RefSeq" id="WP_046742593.1">
    <property type="nucleotide sequence ID" value="NZ_LBNQ01000040.1"/>
</dbReference>
<dbReference type="PATRIC" id="fig|1610491.3.peg.2698"/>
<proteinExistence type="predicted"/>
<reference evidence="2 3" key="1">
    <citation type="submission" date="2015-05" db="EMBL/GenBank/DDBJ databases">
        <title>Draft genome sequence of Lampropedia sp. CT6, isolated from the microbial mat of a hot water spring, located at Manikaran, India.</title>
        <authorList>
            <person name="Tripathi C."/>
            <person name="Rani P."/>
            <person name="Mahato N.K."/>
            <person name="Lal R."/>
        </authorList>
    </citation>
    <scope>NUCLEOTIDE SEQUENCE [LARGE SCALE GENOMIC DNA]</scope>
    <source>
        <strain evidence="2 3">CT6</strain>
    </source>
</reference>
<dbReference type="Gene3D" id="3.30.1120.70">
    <property type="match status" value="1"/>
</dbReference>
<dbReference type="OrthoDB" id="9765386at2"/>
<dbReference type="Pfam" id="PF04860">
    <property type="entry name" value="Phage_portal"/>
    <property type="match status" value="1"/>
</dbReference>
<gene>
    <name evidence="2" type="ORF">AAV94_12690</name>
</gene>